<evidence type="ECO:0000259" key="13">
    <source>
        <dbReference type="PROSITE" id="PS50939"/>
    </source>
</evidence>
<dbReference type="GO" id="GO:0020037">
    <property type="term" value="F:heme binding"/>
    <property type="evidence" value="ECO:0007669"/>
    <property type="project" value="TreeGrafter"/>
</dbReference>
<feature type="transmembrane region" description="Helical" evidence="12">
    <location>
        <begin position="103"/>
        <end position="124"/>
    </location>
</feature>
<dbReference type="STRING" id="73230.A0A2B7ZPU2"/>
<evidence type="ECO:0000313" key="15">
    <source>
        <dbReference type="Proteomes" id="UP000226031"/>
    </source>
</evidence>
<feature type="compositionally biased region" description="Basic residues" evidence="11">
    <location>
        <begin position="592"/>
        <end position="608"/>
    </location>
</feature>
<feature type="region of interest" description="Disordered" evidence="11">
    <location>
        <begin position="430"/>
        <end position="745"/>
    </location>
</feature>
<evidence type="ECO:0000256" key="11">
    <source>
        <dbReference type="SAM" id="MobiDB-lite"/>
    </source>
</evidence>
<feature type="transmembrane region" description="Helical" evidence="12">
    <location>
        <begin position="203"/>
        <end position="223"/>
    </location>
</feature>
<evidence type="ECO:0000313" key="14">
    <source>
        <dbReference type="EMBL" id="PGH35032.1"/>
    </source>
</evidence>
<protein>
    <recommendedName>
        <fullName evidence="13">Cytochrome b561 domain-containing protein</fullName>
    </recommendedName>
</protein>
<dbReference type="Gene3D" id="1.20.120.1770">
    <property type="match status" value="1"/>
</dbReference>
<dbReference type="GO" id="GO:0046872">
    <property type="term" value="F:metal ion binding"/>
    <property type="evidence" value="ECO:0007669"/>
    <property type="project" value="UniProtKB-KW"/>
</dbReference>
<comment type="cofactor">
    <cofactor evidence="1">
        <name>heme b</name>
        <dbReference type="ChEBI" id="CHEBI:60344"/>
    </cofactor>
</comment>
<feature type="compositionally biased region" description="Pro residues" evidence="11">
    <location>
        <begin position="491"/>
        <end position="503"/>
    </location>
</feature>
<comment type="subcellular location">
    <subcellularLocation>
        <location evidence="2">Membrane</location>
        <topology evidence="2">Multi-pass membrane protein</topology>
    </subcellularLocation>
</comment>
<feature type="compositionally biased region" description="Basic and acidic residues" evidence="11">
    <location>
        <begin position="331"/>
        <end position="349"/>
    </location>
</feature>
<keyword evidence="5 12" id="KW-0812">Transmembrane</keyword>
<keyword evidence="7" id="KW-0249">Electron transport</keyword>
<organism evidence="14 15">
    <name type="scientific">[Emmonsia] crescens</name>
    <dbReference type="NCBI Taxonomy" id="73230"/>
    <lineage>
        <taxon>Eukaryota</taxon>
        <taxon>Fungi</taxon>
        <taxon>Dikarya</taxon>
        <taxon>Ascomycota</taxon>
        <taxon>Pezizomycotina</taxon>
        <taxon>Eurotiomycetes</taxon>
        <taxon>Eurotiomycetidae</taxon>
        <taxon>Onygenales</taxon>
        <taxon>Ajellomycetaceae</taxon>
        <taxon>Emergomyces</taxon>
    </lineage>
</organism>
<keyword evidence="15" id="KW-1185">Reference proteome</keyword>
<keyword evidence="4" id="KW-0349">Heme</keyword>
<feature type="region of interest" description="Disordered" evidence="11">
    <location>
        <begin position="274"/>
        <end position="308"/>
    </location>
</feature>
<dbReference type="InterPro" id="IPR045150">
    <property type="entry name" value="CYB561D1/2"/>
</dbReference>
<feature type="compositionally biased region" description="Polar residues" evidence="11">
    <location>
        <begin position="706"/>
        <end position="720"/>
    </location>
</feature>
<feature type="compositionally biased region" description="Gly residues" evidence="11">
    <location>
        <begin position="643"/>
        <end position="652"/>
    </location>
</feature>
<feature type="transmembrane region" description="Helical" evidence="12">
    <location>
        <begin position="68"/>
        <end position="91"/>
    </location>
</feature>
<dbReference type="AlphaFoldDB" id="A0A2B7ZPU2"/>
<feature type="transmembrane region" description="Helical" evidence="12">
    <location>
        <begin position="176"/>
        <end position="197"/>
    </location>
</feature>
<evidence type="ECO:0000256" key="10">
    <source>
        <dbReference type="ARBA" id="ARBA00023136"/>
    </source>
</evidence>
<evidence type="ECO:0000256" key="8">
    <source>
        <dbReference type="ARBA" id="ARBA00022989"/>
    </source>
</evidence>
<dbReference type="Proteomes" id="UP000226031">
    <property type="component" value="Unassembled WGS sequence"/>
</dbReference>
<evidence type="ECO:0000256" key="1">
    <source>
        <dbReference type="ARBA" id="ARBA00001970"/>
    </source>
</evidence>
<dbReference type="EMBL" id="PDND01000029">
    <property type="protein sequence ID" value="PGH35032.1"/>
    <property type="molecule type" value="Genomic_DNA"/>
</dbReference>
<dbReference type="PANTHER" id="PTHR15422">
    <property type="entry name" value="OS05G0565100 PROTEIN"/>
    <property type="match status" value="1"/>
</dbReference>
<reference evidence="14 15" key="1">
    <citation type="submission" date="2017-10" db="EMBL/GenBank/DDBJ databases">
        <title>Comparative genomics in systemic dimorphic fungi from Ajellomycetaceae.</title>
        <authorList>
            <person name="Munoz J.F."/>
            <person name="Mcewen J.G."/>
            <person name="Clay O.K."/>
            <person name="Cuomo C.A."/>
        </authorList>
    </citation>
    <scope>NUCLEOTIDE SEQUENCE [LARGE SCALE GENOMIC DNA]</scope>
    <source>
        <strain evidence="14 15">UAMH4076</strain>
    </source>
</reference>
<sequence length="745" mass="81738">MSPSPQLAPPGSSTYSSNTLHVGDGTWDSQRNTFLLPNLMGLNFETMQYNGMGNRFREMAGYHSLIRAHGIIAAITFLGLIPTAILMARFYSPSPYWALRYHIWLHILSLFLSTVVFVLGWFAVGPRRSLTNPHHGIGLAIYVMIIAQTFWGWFVHKRTKGKRLFHMPLKVMLHKWLGRALALLGIAQIPIGLTLYGSPLSLFILYALAVFTLVVIYFILTYLHERRMGADYDSRGSYISGPEVIEDGHGHSNVGRLATAGAAGVGLAMLGRRMRNRSRSRTSIDESDITPRPHRDDEKSDHHDGGGGWGKRLFQIGALAGAAGLAKKYFDKRRDRESDTESGRYEPAHGHGHGHGNHDSLYDDSLVQTEEGRPRPSHPRPYDGPPSRPPSIGYTDSGYLDESERGHGVRNALFGVGAFAALRGIFKSRERKEQERVEELRRQDIENERRARQSANQRRYTGDGQPPPPRRTTGRRDSFSTEMTESTDPRVAPPPGDIPPIPPIHHEAVSGSDTVTSIGGAGGRKPPHRSSSGAAAAAASAATATANSSRRRRGRDQSVESEAVSINVKFHNDQGRRVTLRRLTPEEAAASRRAKKKDPRRSSRRRHGSVSSLSGHEGTDDHWRRVEERERMQQEQMEQMAAAGGGGGGGASTAGAESTLGADTGPFLPTPTPIRNYPGIPPRGSGYSGPLPPPPTIPAAAAPSSYLTSPPTGSTDLSSHASKRERRRAERRTVSRQGRHTVEFT</sequence>
<evidence type="ECO:0000256" key="2">
    <source>
        <dbReference type="ARBA" id="ARBA00004141"/>
    </source>
</evidence>
<evidence type="ECO:0000256" key="9">
    <source>
        <dbReference type="ARBA" id="ARBA00023004"/>
    </source>
</evidence>
<comment type="caution">
    <text evidence="14">The sequence shown here is derived from an EMBL/GenBank/DDBJ whole genome shotgun (WGS) entry which is preliminary data.</text>
</comment>
<keyword evidence="3" id="KW-0813">Transport</keyword>
<feature type="compositionally biased region" description="Basic and acidic residues" evidence="11">
    <location>
        <begin position="617"/>
        <end position="633"/>
    </location>
</feature>
<dbReference type="PANTHER" id="PTHR15422:SF24">
    <property type="entry name" value="DOMON RELATED DOMAIN-CONTAINING PROTEIN"/>
    <property type="match status" value="1"/>
</dbReference>
<evidence type="ECO:0000256" key="4">
    <source>
        <dbReference type="ARBA" id="ARBA00022617"/>
    </source>
</evidence>
<evidence type="ECO:0000256" key="7">
    <source>
        <dbReference type="ARBA" id="ARBA00022982"/>
    </source>
</evidence>
<feature type="transmembrane region" description="Helical" evidence="12">
    <location>
        <begin position="136"/>
        <end position="155"/>
    </location>
</feature>
<keyword evidence="6" id="KW-0479">Metal-binding</keyword>
<evidence type="ECO:0000256" key="12">
    <source>
        <dbReference type="SAM" id="Phobius"/>
    </source>
</evidence>
<dbReference type="GO" id="GO:0016020">
    <property type="term" value="C:membrane"/>
    <property type="evidence" value="ECO:0007669"/>
    <property type="project" value="UniProtKB-SubCell"/>
</dbReference>
<proteinExistence type="predicted"/>
<feature type="compositionally biased region" description="Low complexity" evidence="11">
    <location>
        <begin position="529"/>
        <end position="548"/>
    </location>
</feature>
<accession>A0A2B7ZPU2</accession>
<feature type="compositionally biased region" description="Basic and acidic residues" evidence="11">
    <location>
        <begin position="289"/>
        <end position="305"/>
    </location>
</feature>
<evidence type="ECO:0000256" key="6">
    <source>
        <dbReference type="ARBA" id="ARBA00022723"/>
    </source>
</evidence>
<keyword evidence="9" id="KW-0408">Iron</keyword>
<dbReference type="CDD" id="cd08760">
    <property type="entry name" value="Cyt_b561_FRRS1_like"/>
    <property type="match status" value="1"/>
</dbReference>
<evidence type="ECO:0000256" key="5">
    <source>
        <dbReference type="ARBA" id="ARBA00022692"/>
    </source>
</evidence>
<feature type="domain" description="Cytochrome b561" evidence="13">
    <location>
        <begin position="36"/>
        <end position="227"/>
    </location>
</feature>
<gene>
    <name evidence="14" type="ORF">GX50_02166</name>
</gene>
<evidence type="ECO:0000256" key="3">
    <source>
        <dbReference type="ARBA" id="ARBA00022448"/>
    </source>
</evidence>
<keyword evidence="8 12" id="KW-1133">Transmembrane helix</keyword>
<feature type="compositionally biased region" description="Basic and acidic residues" evidence="11">
    <location>
        <begin position="430"/>
        <end position="451"/>
    </location>
</feature>
<dbReference type="PROSITE" id="PS50939">
    <property type="entry name" value="CYTOCHROME_B561"/>
    <property type="match status" value="1"/>
</dbReference>
<dbReference type="SMART" id="SM00665">
    <property type="entry name" value="B561"/>
    <property type="match status" value="1"/>
</dbReference>
<dbReference type="InterPro" id="IPR006593">
    <property type="entry name" value="Cyt_b561/ferric_Rdtase_TM"/>
</dbReference>
<feature type="region of interest" description="Disordered" evidence="11">
    <location>
        <begin position="331"/>
        <end position="403"/>
    </location>
</feature>
<name>A0A2B7ZPU2_9EURO</name>
<keyword evidence="10 12" id="KW-0472">Membrane</keyword>
<dbReference type="GO" id="GO:0140575">
    <property type="term" value="F:transmembrane monodehydroascorbate reductase activity"/>
    <property type="evidence" value="ECO:0007669"/>
    <property type="project" value="InterPro"/>
</dbReference>